<evidence type="ECO:0000256" key="5">
    <source>
        <dbReference type="ARBA" id="ARBA00047317"/>
    </source>
</evidence>
<organism evidence="8">
    <name type="scientific">candidate division WOR-3 bacterium</name>
    <dbReference type="NCBI Taxonomy" id="2052148"/>
    <lineage>
        <taxon>Bacteria</taxon>
        <taxon>Bacteria division WOR-3</taxon>
    </lineage>
</organism>
<evidence type="ECO:0000256" key="6">
    <source>
        <dbReference type="RuleBase" id="RU365090"/>
    </source>
</evidence>
<dbReference type="InterPro" id="IPR036135">
    <property type="entry name" value="MoeA_linker/N_sf"/>
</dbReference>
<evidence type="ECO:0000259" key="7">
    <source>
        <dbReference type="SMART" id="SM00852"/>
    </source>
</evidence>
<name>A0A7V4E4Q6_UNCW3</name>
<proteinExistence type="inferred from homology"/>
<evidence type="ECO:0000313" key="8">
    <source>
        <dbReference type="EMBL" id="HGL16931.1"/>
    </source>
</evidence>
<dbReference type="Pfam" id="PF00994">
    <property type="entry name" value="MoCF_biosynth"/>
    <property type="match status" value="1"/>
</dbReference>
<keyword evidence="4 6" id="KW-0501">Molybdenum cofactor biosynthesis</keyword>
<dbReference type="Gene3D" id="2.170.190.11">
    <property type="entry name" value="Molybdopterin biosynthesis moea protein, domain 3"/>
    <property type="match status" value="1"/>
</dbReference>
<dbReference type="SUPFAM" id="SSF63867">
    <property type="entry name" value="MoeA C-terminal domain-like"/>
    <property type="match status" value="1"/>
</dbReference>
<dbReference type="GO" id="GO:0061599">
    <property type="term" value="F:molybdopterin molybdotransferase activity"/>
    <property type="evidence" value="ECO:0007669"/>
    <property type="project" value="UniProtKB-UniRule"/>
</dbReference>
<comment type="caution">
    <text evidence="8">The sequence shown here is derived from an EMBL/GenBank/DDBJ whole genome shotgun (WGS) entry which is preliminary data.</text>
</comment>
<keyword evidence="6" id="KW-0460">Magnesium</keyword>
<dbReference type="NCBIfam" id="NF045515">
    <property type="entry name" value="Glp_gephyrin"/>
    <property type="match status" value="1"/>
</dbReference>
<dbReference type="SUPFAM" id="SSF63882">
    <property type="entry name" value="MoeA N-terminal region -like"/>
    <property type="match status" value="1"/>
</dbReference>
<evidence type="ECO:0000256" key="4">
    <source>
        <dbReference type="ARBA" id="ARBA00023150"/>
    </source>
</evidence>
<dbReference type="Gene3D" id="3.90.105.10">
    <property type="entry name" value="Molybdopterin biosynthesis moea protein, domain 2"/>
    <property type="match status" value="1"/>
</dbReference>
<dbReference type="InterPro" id="IPR038987">
    <property type="entry name" value="MoeA-like"/>
</dbReference>
<sequence>MEFLKLARREEIYKEYFPLFKTLRPEQVSIFDALGYFVAEDIVAPENVPYFPRSTVDGYAVKAQDTVGASAENPVLLKVLGEIPMASKPNITLEPGAAVKIWTGGWLPDGADAVVMLENASITGGYVEIYKPVASGENVIKVGDDVRAGDVIIEKGKRLRPQEIGILQTFGILEVKVIRKPRVLLIPTGNELVEPWQEPKDGKIRETNSVTVTSLIREYCELVKRHPIIRDDKKTLYEVLRENMAEFDLILISGGSSKGAGDFGVSAIEEFEGAEILFHGVYISPGKPTIFARVREKPIIGLPGHPVSSFVSTYLFVIPLLKFLQGATDFCPKPAGYLTAGQDIPSKAGREEWIRVKRDGDYLYPLFSESGILSSLVKSDGLVRIPEELEGVHKGFKVEFYPI</sequence>
<protein>
    <recommendedName>
        <fullName evidence="6">Molybdopterin molybdenumtransferase</fullName>
        <ecNumber evidence="6">2.10.1.1</ecNumber>
    </recommendedName>
</protein>
<keyword evidence="6" id="KW-0500">Molybdenum</keyword>
<comment type="cofactor">
    <cofactor evidence="6">
        <name>Mg(2+)</name>
        <dbReference type="ChEBI" id="CHEBI:18420"/>
    </cofactor>
</comment>
<dbReference type="EC" id="2.10.1.1" evidence="6"/>
<feature type="domain" description="MoaB/Mog" evidence="7">
    <location>
        <begin position="184"/>
        <end position="323"/>
    </location>
</feature>
<dbReference type="Gene3D" id="2.40.340.10">
    <property type="entry name" value="MoeA, C-terminal, domain IV"/>
    <property type="match status" value="1"/>
</dbReference>
<dbReference type="PANTHER" id="PTHR10192">
    <property type="entry name" value="MOLYBDOPTERIN BIOSYNTHESIS PROTEIN"/>
    <property type="match status" value="1"/>
</dbReference>
<dbReference type="GO" id="GO:0005829">
    <property type="term" value="C:cytosol"/>
    <property type="evidence" value="ECO:0007669"/>
    <property type="project" value="TreeGrafter"/>
</dbReference>
<dbReference type="InterPro" id="IPR036425">
    <property type="entry name" value="MoaB/Mog-like_dom_sf"/>
</dbReference>
<dbReference type="CDD" id="cd00887">
    <property type="entry name" value="MoeA"/>
    <property type="match status" value="1"/>
</dbReference>
<dbReference type="EMBL" id="DTDJ01000012">
    <property type="protein sequence ID" value="HGL16931.1"/>
    <property type="molecule type" value="Genomic_DNA"/>
</dbReference>
<comment type="catalytic activity">
    <reaction evidence="5">
        <text>adenylyl-molybdopterin + molybdate = Mo-molybdopterin + AMP + H(+)</text>
        <dbReference type="Rhea" id="RHEA:35047"/>
        <dbReference type="ChEBI" id="CHEBI:15378"/>
        <dbReference type="ChEBI" id="CHEBI:36264"/>
        <dbReference type="ChEBI" id="CHEBI:62727"/>
        <dbReference type="ChEBI" id="CHEBI:71302"/>
        <dbReference type="ChEBI" id="CHEBI:456215"/>
        <dbReference type="EC" id="2.10.1.1"/>
    </reaction>
</comment>
<reference evidence="8" key="1">
    <citation type="journal article" date="2020" name="mSystems">
        <title>Genome- and Community-Level Interaction Insights into Carbon Utilization and Element Cycling Functions of Hydrothermarchaeota in Hydrothermal Sediment.</title>
        <authorList>
            <person name="Zhou Z."/>
            <person name="Liu Y."/>
            <person name="Xu W."/>
            <person name="Pan J."/>
            <person name="Luo Z.H."/>
            <person name="Li M."/>
        </authorList>
    </citation>
    <scope>NUCLEOTIDE SEQUENCE [LARGE SCALE GENOMIC DNA]</scope>
    <source>
        <strain evidence="8">SpSt-69</strain>
    </source>
</reference>
<keyword evidence="6" id="KW-0479">Metal-binding</keyword>
<evidence type="ECO:0000256" key="2">
    <source>
        <dbReference type="ARBA" id="ARBA00005046"/>
    </source>
</evidence>
<gene>
    <name evidence="8" type="ORF">ENU66_01125</name>
</gene>
<accession>A0A7V4E4Q6</accession>
<dbReference type="UniPathway" id="UPA00344"/>
<dbReference type="GO" id="GO:0006777">
    <property type="term" value="P:Mo-molybdopterin cofactor biosynthetic process"/>
    <property type="evidence" value="ECO:0007669"/>
    <property type="project" value="UniProtKB-UniRule"/>
</dbReference>
<dbReference type="InterPro" id="IPR005110">
    <property type="entry name" value="MoeA_linker/N"/>
</dbReference>
<comment type="pathway">
    <text evidence="2 6">Cofactor biosynthesis; molybdopterin biosynthesis.</text>
</comment>
<dbReference type="SUPFAM" id="SSF53218">
    <property type="entry name" value="Molybdenum cofactor biosynthesis proteins"/>
    <property type="match status" value="1"/>
</dbReference>
<dbReference type="InterPro" id="IPR036688">
    <property type="entry name" value="MoeA_C_domain_IV_sf"/>
</dbReference>
<evidence type="ECO:0000256" key="1">
    <source>
        <dbReference type="ARBA" id="ARBA00002901"/>
    </source>
</evidence>
<keyword evidence="6 8" id="KW-0808">Transferase</keyword>
<dbReference type="Pfam" id="PF03454">
    <property type="entry name" value="MoeA_C"/>
    <property type="match status" value="1"/>
</dbReference>
<dbReference type="Pfam" id="PF03453">
    <property type="entry name" value="MoeA_N"/>
    <property type="match status" value="1"/>
</dbReference>
<dbReference type="SMART" id="SM00852">
    <property type="entry name" value="MoCF_biosynth"/>
    <property type="match status" value="1"/>
</dbReference>
<comment type="function">
    <text evidence="1 6">Catalyzes the insertion of molybdate into adenylated molybdopterin with the concomitant release of AMP.</text>
</comment>
<dbReference type="PANTHER" id="PTHR10192:SF5">
    <property type="entry name" value="GEPHYRIN"/>
    <property type="match status" value="1"/>
</dbReference>
<dbReference type="GO" id="GO:0046872">
    <property type="term" value="F:metal ion binding"/>
    <property type="evidence" value="ECO:0007669"/>
    <property type="project" value="UniProtKB-UniRule"/>
</dbReference>
<evidence type="ECO:0000256" key="3">
    <source>
        <dbReference type="ARBA" id="ARBA00010763"/>
    </source>
</evidence>
<dbReference type="InterPro" id="IPR005111">
    <property type="entry name" value="MoeA_C_domain_IV"/>
</dbReference>
<dbReference type="AlphaFoldDB" id="A0A7V4E4Q6"/>
<comment type="similarity">
    <text evidence="3 6">Belongs to the MoeA family.</text>
</comment>
<dbReference type="Gene3D" id="3.40.980.10">
    <property type="entry name" value="MoaB/Mog-like domain"/>
    <property type="match status" value="1"/>
</dbReference>
<dbReference type="InterPro" id="IPR001453">
    <property type="entry name" value="MoaB/Mog_dom"/>
</dbReference>